<accession>A0ABR4Q6E0</accession>
<comment type="caution">
    <text evidence="7">The sequence shown here is derived from an EMBL/GenBank/DDBJ whole genome shotgun (WGS) entry which is preliminary data.</text>
</comment>
<dbReference type="Pfam" id="PF00010">
    <property type="entry name" value="HLH"/>
    <property type="match status" value="1"/>
</dbReference>
<evidence type="ECO:0000256" key="4">
    <source>
        <dbReference type="ARBA" id="ARBA00023242"/>
    </source>
</evidence>
<feature type="compositionally biased region" description="Polar residues" evidence="5">
    <location>
        <begin position="1"/>
        <end position="21"/>
    </location>
</feature>
<dbReference type="PANTHER" id="PTHR10985">
    <property type="entry name" value="BASIC HELIX-LOOP-HELIX TRANSCRIPTION FACTOR, HES-RELATED"/>
    <property type="match status" value="1"/>
</dbReference>
<dbReference type="SUPFAM" id="SSF47459">
    <property type="entry name" value="HLH, helix-loop-helix DNA-binding domain"/>
    <property type="match status" value="1"/>
</dbReference>
<evidence type="ECO:0000256" key="3">
    <source>
        <dbReference type="ARBA" id="ARBA00023163"/>
    </source>
</evidence>
<keyword evidence="8" id="KW-1185">Reference proteome</keyword>
<feature type="domain" description="BHLH" evidence="6">
    <location>
        <begin position="51"/>
        <end position="106"/>
    </location>
</feature>
<evidence type="ECO:0000256" key="2">
    <source>
        <dbReference type="ARBA" id="ARBA00023015"/>
    </source>
</evidence>
<keyword evidence="2" id="KW-0805">Transcription regulation</keyword>
<feature type="region of interest" description="Disordered" evidence="5">
    <location>
        <begin position="1"/>
        <end position="23"/>
    </location>
</feature>
<evidence type="ECO:0000256" key="5">
    <source>
        <dbReference type="SAM" id="MobiDB-lite"/>
    </source>
</evidence>
<proteinExistence type="predicted"/>
<gene>
    <name evidence="7" type="ORF">TcWFU_000841</name>
</gene>
<dbReference type="InterPro" id="IPR050370">
    <property type="entry name" value="HES_HEY"/>
</dbReference>
<comment type="subcellular location">
    <subcellularLocation>
        <location evidence="1">Nucleus</location>
    </subcellularLocation>
</comment>
<dbReference type="Gene3D" id="4.10.280.10">
    <property type="entry name" value="Helix-loop-helix DNA-binding domain"/>
    <property type="match status" value="1"/>
</dbReference>
<dbReference type="SMART" id="SM00353">
    <property type="entry name" value="HLH"/>
    <property type="match status" value="1"/>
</dbReference>
<reference evidence="7 8" key="1">
    <citation type="journal article" date="2022" name="Front. Cell. Infect. Microbiol.">
        <title>The Genomes of Two Strains of Taenia crassiceps the Animal Model for the Study of Human Cysticercosis.</title>
        <authorList>
            <person name="Bobes R.J."/>
            <person name="Estrada K."/>
            <person name="Rios-Valencia D.G."/>
            <person name="Calderon-Gallegos A."/>
            <person name="de la Torre P."/>
            <person name="Carrero J.C."/>
            <person name="Sanchez-Flores A."/>
            <person name="Laclette J.P."/>
        </authorList>
    </citation>
    <scope>NUCLEOTIDE SEQUENCE [LARGE SCALE GENOMIC DNA]</scope>
    <source>
        <strain evidence="7">WFUcys</strain>
    </source>
</reference>
<sequence length="228" mass="25396">MTQSQKSSKSNAPLQPYSGSNAKFFHSGHHRLDPMTRRIRPQTDSEDAIRLRKITKPLMEKKRRERINLALESLKRFVAEPILNEGAQKLEKADILDLTVKYVHSCANRESSPLPSQTPWLSFLAGYSACEAALRHLLTSTPTTLLQFYPLPPRQTAALMMALEAKKVAAASAFLDALGQKGSDATPTIPLFFSNPGDPHPQQQQHQHQERPSAFYNLAVKPVCSAKV</sequence>
<evidence type="ECO:0000313" key="8">
    <source>
        <dbReference type="Proteomes" id="UP001651158"/>
    </source>
</evidence>
<dbReference type="InterPro" id="IPR036638">
    <property type="entry name" value="HLH_DNA-bd_sf"/>
</dbReference>
<keyword evidence="3" id="KW-0804">Transcription</keyword>
<dbReference type="InterPro" id="IPR011598">
    <property type="entry name" value="bHLH_dom"/>
</dbReference>
<dbReference type="Proteomes" id="UP001651158">
    <property type="component" value="Unassembled WGS sequence"/>
</dbReference>
<organism evidence="7 8">
    <name type="scientific">Taenia crassiceps</name>
    <dbReference type="NCBI Taxonomy" id="6207"/>
    <lineage>
        <taxon>Eukaryota</taxon>
        <taxon>Metazoa</taxon>
        <taxon>Spiralia</taxon>
        <taxon>Lophotrochozoa</taxon>
        <taxon>Platyhelminthes</taxon>
        <taxon>Cestoda</taxon>
        <taxon>Eucestoda</taxon>
        <taxon>Cyclophyllidea</taxon>
        <taxon>Taeniidae</taxon>
        <taxon>Taenia</taxon>
    </lineage>
</organism>
<name>A0ABR4Q6E0_9CEST</name>
<protein>
    <submittedName>
        <fullName evidence="7">Enhancer of split mdelta protein</fullName>
    </submittedName>
</protein>
<keyword evidence="4" id="KW-0539">Nucleus</keyword>
<evidence type="ECO:0000259" key="6">
    <source>
        <dbReference type="PROSITE" id="PS50888"/>
    </source>
</evidence>
<evidence type="ECO:0000256" key="1">
    <source>
        <dbReference type="ARBA" id="ARBA00004123"/>
    </source>
</evidence>
<evidence type="ECO:0000313" key="7">
    <source>
        <dbReference type="EMBL" id="KAL5105084.1"/>
    </source>
</evidence>
<dbReference type="EMBL" id="JAKROA010000009">
    <property type="protein sequence ID" value="KAL5105084.1"/>
    <property type="molecule type" value="Genomic_DNA"/>
</dbReference>
<dbReference type="PROSITE" id="PS50888">
    <property type="entry name" value="BHLH"/>
    <property type="match status" value="1"/>
</dbReference>